<dbReference type="PROSITE" id="PS00211">
    <property type="entry name" value="ABC_TRANSPORTER_1"/>
    <property type="match status" value="1"/>
</dbReference>
<evidence type="ECO:0000313" key="5">
    <source>
        <dbReference type="EMBL" id="NLD25263.1"/>
    </source>
</evidence>
<dbReference type="EMBL" id="JAAZBX010000002">
    <property type="protein sequence ID" value="NLD25263.1"/>
    <property type="molecule type" value="Genomic_DNA"/>
</dbReference>
<accession>A0A847D1B3</accession>
<dbReference type="Gene3D" id="3.40.50.300">
    <property type="entry name" value="P-loop containing nucleotide triphosphate hydrolases"/>
    <property type="match status" value="2"/>
</dbReference>
<dbReference type="InterPro" id="IPR051309">
    <property type="entry name" value="ABCF_ATPase"/>
</dbReference>
<dbReference type="InterPro" id="IPR017871">
    <property type="entry name" value="ABC_transporter-like_CS"/>
</dbReference>
<sequence>MISGKNITKKFDDRVLFSKIDFKLSGNKKVGLVGRNGCGKTTLLKLIVGEEDTTEGKISKVAEYVGYIPQEFSFPNEMVGIYLEEQLENSWDGYKIEKLASQLEFTNFDPYQNLNTLSEGQKMKVKLIELLLHDPTTLLIDEPTNHLDIEGIEWFEKYIKRVQIPVLMISHDRQFLNNVVDEIWEIERHGLIKYVGNYDNYKEEKYKLIEKWNDEFKLQERKRAQLERLLENVRKIGAGHQRSRAISAAKTRIERLDRVKTEKYENNVIEEIKIKTEVHKSKLMLRVSDLTMNYGDIKVFEGLDLEIRGGEKIWLFGPNGAGKTTFVKLVMGLEKPKRGEVKIGDNLRIGYFSQIQETKGCLKNIREEFIDRTKCFYGNSGGYLSKFLFTKNDIELKSLKQLSPGERARFEFAVFSYKDYDMLILDEPDNHLDIETKEVLEQSLKEYSGTILLVSHDRYFVANSGITSVLNLKDGELRNC</sequence>
<dbReference type="GO" id="GO:0005524">
    <property type="term" value="F:ATP binding"/>
    <property type="evidence" value="ECO:0007669"/>
    <property type="project" value="UniProtKB-KW"/>
</dbReference>
<dbReference type="GO" id="GO:0016887">
    <property type="term" value="F:ATP hydrolysis activity"/>
    <property type="evidence" value="ECO:0007669"/>
    <property type="project" value="InterPro"/>
</dbReference>
<evidence type="ECO:0000256" key="2">
    <source>
        <dbReference type="ARBA" id="ARBA00022840"/>
    </source>
</evidence>
<dbReference type="PANTHER" id="PTHR42855:SF2">
    <property type="entry name" value="DRUG RESISTANCE ABC TRANSPORTER,ATP-BINDING PROTEIN"/>
    <property type="match status" value="1"/>
</dbReference>
<evidence type="ECO:0000256" key="3">
    <source>
        <dbReference type="SAM" id="Coils"/>
    </source>
</evidence>
<dbReference type="CDD" id="cd03221">
    <property type="entry name" value="ABCF_EF-3"/>
    <property type="match status" value="2"/>
</dbReference>
<protein>
    <submittedName>
        <fullName evidence="5">ABC-F family ATP-binding cassette domain-containing protein</fullName>
    </submittedName>
</protein>
<dbReference type="InterPro" id="IPR027417">
    <property type="entry name" value="P-loop_NTPase"/>
</dbReference>
<keyword evidence="1" id="KW-0547">Nucleotide-binding</keyword>
<evidence type="ECO:0000256" key="1">
    <source>
        <dbReference type="ARBA" id="ARBA00022741"/>
    </source>
</evidence>
<dbReference type="Pfam" id="PF00005">
    <property type="entry name" value="ABC_tran"/>
    <property type="match status" value="2"/>
</dbReference>
<gene>
    <name evidence="5" type="ORF">GX656_01315</name>
</gene>
<proteinExistence type="predicted"/>
<feature type="coiled-coil region" evidence="3">
    <location>
        <begin position="209"/>
        <end position="236"/>
    </location>
</feature>
<dbReference type="PROSITE" id="PS50893">
    <property type="entry name" value="ABC_TRANSPORTER_2"/>
    <property type="match status" value="2"/>
</dbReference>
<dbReference type="AlphaFoldDB" id="A0A847D1B3"/>
<dbReference type="NCBIfam" id="NF000355">
    <property type="entry name" value="ribo_prot_ABC_F"/>
    <property type="match status" value="1"/>
</dbReference>
<dbReference type="InterPro" id="IPR003593">
    <property type="entry name" value="AAA+_ATPase"/>
</dbReference>
<organism evidence="5 6">
    <name type="scientific">Candidatus Dojkabacteria bacterium</name>
    <dbReference type="NCBI Taxonomy" id="2099670"/>
    <lineage>
        <taxon>Bacteria</taxon>
        <taxon>Candidatus Dojkabacteria</taxon>
    </lineage>
</organism>
<feature type="domain" description="ABC transporter" evidence="4">
    <location>
        <begin position="2"/>
        <end position="213"/>
    </location>
</feature>
<dbReference type="Proteomes" id="UP000545876">
    <property type="component" value="Unassembled WGS sequence"/>
</dbReference>
<dbReference type="InterPro" id="IPR032781">
    <property type="entry name" value="ABC_tran_Xtn"/>
</dbReference>
<keyword evidence="3" id="KW-0175">Coiled coil</keyword>
<dbReference type="SUPFAM" id="SSF52540">
    <property type="entry name" value="P-loop containing nucleoside triphosphate hydrolases"/>
    <property type="match status" value="2"/>
</dbReference>
<name>A0A847D1B3_9BACT</name>
<evidence type="ECO:0000259" key="4">
    <source>
        <dbReference type="PROSITE" id="PS50893"/>
    </source>
</evidence>
<feature type="domain" description="ABC transporter" evidence="4">
    <location>
        <begin position="285"/>
        <end position="479"/>
    </location>
</feature>
<dbReference type="InterPro" id="IPR003439">
    <property type="entry name" value="ABC_transporter-like_ATP-bd"/>
</dbReference>
<dbReference type="PANTHER" id="PTHR42855">
    <property type="entry name" value="ABC TRANSPORTER ATP-BINDING SUBUNIT"/>
    <property type="match status" value="1"/>
</dbReference>
<dbReference type="Pfam" id="PF12848">
    <property type="entry name" value="ABC_tran_Xtn"/>
    <property type="match status" value="1"/>
</dbReference>
<reference evidence="5 6" key="1">
    <citation type="journal article" date="2020" name="Biotechnol. Biofuels">
        <title>New insights from the biogas microbiome by comprehensive genome-resolved metagenomics of nearly 1600 species originating from multiple anaerobic digesters.</title>
        <authorList>
            <person name="Campanaro S."/>
            <person name="Treu L."/>
            <person name="Rodriguez-R L.M."/>
            <person name="Kovalovszki A."/>
            <person name="Ziels R.M."/>
            <person name="Maus I."/>
            <person name="Zhu X."/>
            <person name="Kougias P.G."/>
            <person name="Basile A."/>
            <person name="Luo G."/>
            <person name="Schluter A."/>
            <person name="Konstantinidis K.T."/>
            <person name="Angelidaki I."/>
        </authorList>
    </citation>
    <scope>NUCLEOTIDE SEQUENCE [LARGE SCALE GENOMIC DNA]</scope>
    <source>
        <strain evidence="5">AS06rmzACSIP_65</strain>
    </source>
</reference>
<evidence type="ECO:0000313" key="6">
    <source>
        <dbReference type="Proteomes" id="UP000545876"/>
    </source>
</evidence>
<dbReference type="SMART" id="SM00382">
    <property type="entry name" value="AAA"/>
    <property type="match status" value="2"/>
</dbReference>
<comment type="caution">
    <text evidence="5">The sequence shown here is derived from an EMBL/GenBank/DDBJ whole genome shotgun (WGS) entry which is preliminary data.</text>
</comment>
<keyword evidence="2 5" id="KW-0067">ATP-binding</keyword>